<gene>
    <name evidence="2" type="ORF">BBD42_28280</name>
</gene>
<reference evidence="2" key="1">
    <citation type="submission" date="2016-08" db="EMBL/GenBank/DDBJ databases">
        <title>Complete Genome Seqeunce of Paenibacillus sp. BIHB 4019 from tea rhizoplane.</title>
        <authorList>
            <person name="Thakur R."/>
            <person name="Swarnkar M.K."/>
            <person name="Gulati A."/>
        </authorList>
    </citation>
    <scope>NUCLEOTIDE SEQUENCE [LARGE SCALE GENOMIC DNA]</scope>
    <source>
        <strain evidence="2">BIHB4019</strain>
    </source>
</reference>
<dbReference type="EMBL" id="CP016808">
    <property type="protein sequence ID" value="ANY71037.1"/>
    <property type="molecule type" value="Genomic_DNA"/>
</dbReference>
<evidence type="ECO:0000256" key="1">
    <source>
        <dbReference type="SAM" id="Coils"/>
    </source>
</evidence>
<feature type="coiled-coil region" evidence="1">
    <location>
        <begin position="120"/>
        <end position="164"/>
    </location>
</feature>
<dbReference type="AlphaFoldDB" id="A0A1B2DTL5"/>
<proteinExistence type="predicted"/>
<protein>
    <submittedName>
        <fullName evidence="2">Uncharacterized protein</fullName>
    </submittedName>
</protein>
<name>A0A1B2DTL5_9BACL</name>
<evidence type="ECO:0000313" key="2">
    <source>
        <dbReference type="EMBL" id="ANY71037.1"/>
    </source>
</evidence>
<accession>A0A1B2DTL5</accession>
<keyword evidence="1" id="KW-0175">Coiled coil</keyword>
<organism evidence="2">
    <name type="scientific">Paenibacillus sp. BIHB 4019</name>
    <dbReference type="NCBI Taxonomy" id="1870819"/>
    <lineage>
        <taxon>Bacteria</taxon>
        <taxon>Bacillati</taxon>
        <taxon>Bacillota</taxon>
        <taxon>Bacilli</taxon>
        <taxon>Bacillales</taxon>
        <taxon>Paenibacillaceae</taxon>
        <taxon>Paenibacillus</taxon>
    </lineage>
</organism>
<feature type="coiled-coil region" evidence="1">
    <location>
        <begin position="32"/>
        <end position="66"/>
    </location>
</feature>
<sequence length="347" mass="39961">MLSLWCVMPAFAEPATSNSEETRLLLEKSLSVVEIDNEIKRVQVQQADLTKETASAKQTLEEQEQQIAYKREQAGKVLRAYYMGDRDIWLTALLSSRSLSDFLMVMEYADLIFAHDRDVMKLYKEEYAKLAKGIEQLGKKQQELASIEQRLKEQRARVLALQEQIEGGLAGRSDADKLRLMMEELTKYWESIGLYEVKQHFSALAKAMQKLPEWLQNNKKYLETSGLTYTIRIPEDALNAFLREQDERFKQFSFSFKDGSLTAYGKRDALELSVTGHYTVEQEPRNGIIFHVDELLFNGLSLPDTTKQELEKQFDLGFYPSLIISFLQATEVEIKDGELIVTLQVKL</sequence>
<dbReference type="Gene3D" id="6.10.250.3150">
    <property type="match status" value="1"/>
</dbReference>